<protein>
    <submittedName>
        <fullName evidence="2">Biotin--protein ligase</fullName>
    </submittedName>
</protein>
<dbReference type="SUPFAM" id="SSF55681">
    <property type="entry name" value="Class II aaRS and biotin synthetases"/>
    <property type="match status" value="1"/>
</dbReference>
<dbReference type="GO" id="GO:0016874">
    <property type="term" value="F:ligase activity"/>
    <property type="evidence" value="ECO:0007669"/>
    <property type="project" value="UniProtKB-KW"/>
</dbReference>
<dbReference type="AlphaFoldDB" id="A0A0F5YE90"/>
<dbReference type="Gene3D" id="3.30.930.10">
    <property type="entry name" value="Bira Bifunctional Protein, Domain 2"/>
    <property type="match status" value="1"/>
</dbReference>
<dbReference type="PROSITE" id="PS51733">
    <property type="entry name" value="BPL_LPL_CATALYTIC"/>
    <property type="match status" value="1"/>
</dbReference>
<accession>A0A0F5YE90</accession>
<evidence type="ECO:0000313" key="3">
    <source>
        <dbReference type="Proteomes" id="UP000033607"/>
    </source>
</evidence>
<evidence type="ECO:0000259" key="1">
    <source>
        <dbReference type="PROSITE" id="PS51733"/>
    </source>
</evidence>
<keyword evidence="2" id="KW-0436">Ligase</keyword>
<dbReference type="InterPro" id="IPR004143">
    <property type="entry name" value="BPL_LPL_catalytic"/>
</dbReference>
<gene>
    <name evidence="2" type="ORF">WN50_15750</name>
</gene>
<dbReference type="Pfam" id="PF21948">
    <property type="entry name" value="LplA-B_cat"/>
    <property type="match status" value="1"/>
</dbReference>
<dbReference type="PATRIC" id="fig|1637645.4.peg.4469"/>
<reference evidence="2 3" key="1">
    <citation type="submission" date="2015-06" db="EMBL/GenBank/DDBJ databases">
        <title>Draft genome assembly of filamentous brackish cyanobacterium Limnoraphis robusta strain CS-951.</title>
        <authorList>
            <person name="Willis A."/>
            <person name="Parks M."/>
            <person name="Burford M.A."/>
        </authorList>
    </citation>
    <scope>NUCLEOTIDE SEQUENCE [LARGE SCALE GENOMIC DNA]</scope>
    <source>
        <strain evidence="2 3">CS-951</strain>
    </source>
</reference>
<comment type="caution">
    <text evidence="2">The sequence shown here is derived from an EMBL/GenBank/DDBJ whole genome shotgun (WGS) entry which is preliminary data.</text>
</comment>
<dbReference type="PANTHER" id="PTHR43679">
    <property type="entry name" value="OCTANOYLTRANSFERASE LIPM-RELATED"/>
    <property type="match status" value="1"/>
</dbReference>
<evidence type="ECO:0000313" key="2">
    <source>
        <dbReference type="EMBL" id="KKD37186.1"/>
    </source>
</evidence>
<proteinExistence type="predicted"/>
<dbReference type="CDD" id="cd16443">
    <property type="entry name" value="LplA"/>
    <property type="match status" value="1"/>
</dbReference>
<dbReference type="InterPro" id="IPR050664">
    <property type="entry name" value="Octanoyltrans_LipM/LipL"/>
</dbReference>
<sequence>MSNNCSVWRFIPLLKASGNLQMAIDAWLLTQHSQGKHPPTLRFYTWEPVAISLGYHQRHWPPTWQNLTWRGKPVELVRRPTGGRAVLHQGDLTYGVVTSGLSQRRLEAYQSLCQFLIAGWRTLGFELDYGSAGRGYIHNPNCFATATGADLILSDGYKLIGSAQLRRNGAILQQGSMRLEPDAELHQQVFGVECLPSIVQRFNLGSSSADSQLSSIENRIIEALIQAACHCFQIEFKTEPLSDDEWQAIKVYAKTLHLCP</sequence>
<name>A0A0F5YE90_9CYAN</name>
<dbReference type="Proteomes" id="UP000033607">
    <property type="component" value="Unassembled WGS sequence"/>
</dbReference>
<dbReference type="InterPro" id="IPR045864">
    <property type="entry name" value="aa-tRNA-synth_II/BPL/LPL"/>
</dbReference>
<dbReference type="EMBL" id="LATL02000227">
    <property type="protein sequence ID" value="KKD37186.1"/>
    <property type="molecule type" value="Genomic_DNA"/>
</dbReference>
<dbReference type="PANTHER" id="PTHR43679:SF2">
    <property type="entry name" value="OCTANOYL-[GCVH]:PROTEIN N-OCTANOYLTRANSFERASE"/>
    <property type="match status" value="1"/>
</dbReference>
<feature type="domain" description="BPL/LPL catalytic" evidence="1">
    <location>
        <begin position="35"/>
        <end position="236"/>
    </location>
</feature>
<organism evidence="2 3">
    <name type="scientific">Limnoraphis robusta CS-951</name>
    <dbReference type="NCBI Taxonomy" id="1637645"/>
    <lineage>
        <taxon>Bacteria</taxon>
        <taxon>Bacillati</taxon>
        <taxon>Cyanobacteriota</taxon>
        <taxon>Cyanophyceae</taxon>
        <taxon>Oscillatoriophycideae</taxon>
        <taxon>Oscillatoriales</taxon>
        <taxon>Sirenicapillariaceae</taxon>
        <taxon>Limnoraphis</taxon>
    </lineage>
</organism>
<dbReference type="RefSeq" id="WP_046279515.1">
    <property type="nucleotide sequence ID" value="NZ_LATL02000227.1"/>
</dbReference>